<evidence type="ECO:0000313" key="2">
    <source>
        <dbReference type="EMBL" id="PBK71088.1"/>
    </source>
</evidence>
<dbReference type="EMBL" id="KZ293424">
    <property type="protein sequence ID" value="PBK71088.1"/>
    <property type="molecule type" value="Genomic_DNA"/>
</dbReference>
<protein>
    <submittedName>
        <fullName evidence="2">Uncharacterized protein</fullName>
    </submittedName>
</protein>
<evidence type="ECO:0000313" key="3">
    <source>
        <dbReference type="Proteomes" id="UP000218334"/>
    </source>
</evidence>
<keyword evidence="1" id="KW-0472">Membrane</keyword>
<feature type="transmembrane region" description="Helical" evidence="1">
    <location>
        <begin position="30"/>
        <end position="50"/>
    </location>
</feature>
<keyword evidence="1" id="KW-0812">Transmembrane</keyword>
<name>A0A2H3BYF8_9AGAR</name>
<keyword evidence="1" id="KW-1133">Transmembrane helix</keyword>
<accession>A0A2H3BYF8</accession>
<dbReference type="Proteomes" id="UP000218334">
    <property type="component" value="Unassembled WGS sequence"/>
</dbReference>
<sequence>MMRRRQGFPWTVRRAGDFGSPKKPGRRHRLAYSSGIRMMAAYIIITNTFLCNDGICTVLTTSYNSFNHVARIRWYIKLYICCAALVCLRVCPVSFHQRCCPVCGSRSRGH</sequence>
<organism evidence="2 3">
    <name type="scientific">Armillaria solidipes</name>
    <dbReference type="NCBI Taxonomy" id="1076256"/>
    <lineage>
        <taxon>Eukaryota</taxon>
        <taxon>Fungi</taxon>
        <taxon>Dikarya</taxon>
        <taxon>Basidiomycota</taxon>
        <taxon>Agaricomycotina</taxon>
        <taxon>Agaricomycetes</taxon>
        <taxon>Agaricomycetidae</taxon>
        <taxon>Agaricales</taxon>
        <taxon>Marasmiineae</taxon>
        <taxon>Physalacriaceae</taxon>
        <taxon>Armillaria</taxon>
    </lineage>
</organism>
<gene>
    <name evidence="2" type="ORF">ARMSODRAFT_63177</name>
</gene>
<dbReference type="AlphaFoldDB" id="A0A2H3BYF8"/>
<proteinExistence type="predicted"/>
<reference evidence="3" key="1">
    <citation type="journal article" date="2017" name="Nat. Ecol. Evol.">
        <title>Genome expansion and lineage-specific genetic innovations in the forest pathogenic fungi Armillaria.</title>
        <authorList>
            <person name="Sipos G."/>
            <person name="Prasanna A.N."/>
            <person name="Walter M.C."/>
            <person name="O'Connor E."/>
            <person name="Balint B."/>
            <person name="Krizsan K."/>
            <person name="Kiss B."/>
            <person name="Hess J."/>
            <person name="Varga T."/>
            <person name="Slot J."/>
            <person name="Riley R."/>
            <person name="Boka B."/>
            <person name="Rigling D."/>
            <person name="Barry K."/>
            <person name="Lee J."/>
            <person name="Mihaltcheva S."/>
            <person name="LaButti K."/>
            <person name="Lipzen A."/>
            <person name="Waldron R."/>
            <person name="Moloney N.M."/>
            <person name="Sperisen C."/>
            <person name="Kredics L."/>
            <person name="Vagvoelgyi C."/>
            <person name="Patrignani A."/>
            <person name="Fitzpatrick D."/>
            <person name="Nagy I."/>
            <person name="Doyle S."/>
            <person name="Anderson J.B."/>
            <person name="Grigoriev I.V."/>
            <person name="Gueldener U."/>
            <person name="Muensterkoetter M."/>
            <person name="Nagy L.G."/>
        </authorList>
    </citation>
    <scope>NUCLEOTIDE SEQUENCE [LARGE SCALE GENOMIC DNA]</scope>
    <source>
        <strain evidence="3">28-4</strain>
    </source>
</reference>
<evidence type="ECO:0000256" key="1">
    <source>
        <dbReference type="SAM" id="Phobius"/>
    </source>
</evidence>
<keyword evidence="3" id="KW-1185">Reference proteome</keyword>